<protein>
    <submittedName>
        <fullName evidence="1">Uncharacterized protein</fullName>
    </submittedName>
</protein>
<keyword evidence="2" id="KW-1185">Reference proteome</keyword>
<comment type="caution">
    <text evidence="1">The sequence shown here is derived from an EMBL/GenBank/DDBJ whole genome shotgun (WGS) entry which is preliminary data.</text>
</comment>
<sequence length="58" mass="6439">MSPGLHPWLQAEKLSVGCSRKGGFNPHSSRDMTYGLCLWKGSEAHLPIYKSTPQVVVR</sequence>
<dbReference type="Proteomes" id="UP000823775">
    <property type="component" value="Unassembled WGS sequence"/>
</dbReference>
<dbReference type="EMBL" id="JACEIK010013095">
    <property type="protein sequence ID" value="MCE3216353.1"/>
    <property type="molecule type" value="Genomic_DNA"/>
</dbReference>
<organism evidence="1 2">
    <name type="scientific">Datura stramonium</name>
    <name type="common">Jimsonweed</name>
    <name type="synonym">Common thornapple</name>
    <dbReference type="NCBI Taxonomy" id="4076"/>
    <lineage>
        <taxon>Eukaryota</taxon>
        <taxon>Viridiplantae</taxon>
        <taxon>Streptophyta</taxon>
        <taxon>Embryophyta</taxon>
        <taxon>Tracheophyta</taxon>
        <taxon>Spermatophyta</taxon>
        <taxon>Magnoliopsida</taxon>
        <taxon>eudicotyledons</taxon>
        <taxon>Gunneridae</taxon>
        <taxon>Pentapetalae</taxon>
        <taxon>asterids</taxon>
        <taxon>lamiids</taxon>
        <taxon>Solanales</taxon>
        <taxon>Solanaceae</taxon>
        <taxon>Solanoideae</taxon>
        <taxon>Datureae</taxon>
        <taxon>Datura</taxon>
    </lineage>
</organism>
<reference evidence="1 2" key="1">
    <citation type="journal article" date="2021" name="BMC Genomics">
        <title>Datura genome reveals duplications of psychoactive alkaloid biosynthetic genes and high mutation rate following tissue culture.</title>
        <authorList>
            <person name="Rajewski A."/>
            <person name="Carter-House D."/>
            <person name="Stajich J."/>
            <person name="Litt A."/>
        </authorList>
    </citation>
    <scope>NUCLEOTIDE SEQUENCE [LARGE SCALE GENOMIC DNA]</scope>
    <source>
        <strain evidence="1">AR-01</strain>
    </source>
</reference>
<feature type="non-terminal residue" evidence="1">
    <location>
        <position position="58"/>
    </location>
</feature>
<evidence type="ECO:0000313" key="1">
    <source>
        <dbReference type="EMBL" id="MCE3216353.1"/>
    </source>
</evidence>
<name>A0ABS8WYS0_DATST</name>
<accession>A0ABS8WYS0</accession>
<evidence type="ECO:0000313" key="2">
    <source>
        <dbReference type="Proteomes" id="UP000823775"/>
    </source>
</evidence>
<gene>
    <name evidence="1" type="ORF">HAX54_006219</name>
</gene>
<proteinExistence type="predicted"/>